<dbReference type="EMBL" id="FNVA01000003">
    <property type="protein sequence ID" value="SEG18284.1"/>
    <property type="molecule type" value="Genomic_DNA"/>
</dbReference>
<evidence type="ECO:0000259" key="3">
    <source>
        <dbReference type="SMART" id="SM00829"/>
    </source>
</evidence>
<dbReference type="Pfam" id="PF13602">
    <property type="entry name" value="ADH_zinc_N_2"/>
    <property type="match status" value="1"/>
</dbReference>
<dbReference type="GO" id="GO:0070402">
    <property type="term" value="F:NADPH binding"/>
    <property type="evidence" value="ECO:0007669"/>
    <property type="project" value="TreeGrafter"/>
</dbReference>
<gene>
    <name evidence="4" type="ORF">SAMN05421819_2092</name>
</gene>
<feature type="domain" description="Enoyl reductase (ER)" evidence="3">
    <location>
        <begin position="10"/>
        <end position="306"/>
    </location>
</feature>
<name>A0A1H5Y2Q2_9BACT</name>
<protein>
    <submittedName>
        <fullName evidence="4">NADPH:quinone reductase</fullName>
    </submittedName>
</protein>
<dbReference type="InterPro" id="IPR020843">
    <property type="entry name" value="ER"/>
</dbReference>
<dbReference type="SUPFAM" id="SSF51735">
    <property type="entry name" value="NAD(P)-binding Rossmann-fold domains"/>
    <property type="match status" value="1"/>
</dbReference>
<dbReference type="AlphaFoldDB" id="A0A1H5Y2Q2"/>
<proteinExistence type="predicted"/>
<sequence>MKAVLLHEYGPAKNLRWEDAPDPQPGEGEVLVRVHAAGINPIDWKVRSGAMKEFMPQEFPTILGYDFSGTVQALGDKVTGLKVGDRVFGLSSHTYAELVVANAAAIAIVPGEAGGKPALEMTTAGAVPLASTTGSQIMLEGAEAKAGETVVLTGATGSVGRVALYAAKEAGVKVIALVRAKNIDEALKLGADAAIDSSDDAELAKLGTVDAVADLVGGPLAVKLLSKVKPGGIFASAVGAPAEAKLHPTIVAKSFQQHPDPKAFVHYGEAVRDGKLVLPIDRVMSMSEAAEAQAAGEKGGLGKIVLTA</sequence>
<keyword evidence="2" id="KW-0560">Oxidoreductase</keyword>
<evidence type="ECO:0000256" key="1">
    <source>
        <dbReference type="ARBA" id="ARBA00022857"/>
    </source>
</evidence>
<accession>A0A1H5Y2Q2</accession>
<organism evidence="4 5">
    <name type="scientific">Bryocella elongata</name>
    <dbReference type="NCBI Taxonomy" id="863522"/>
    <lineage>
        <taxon>Bacteria</taxon>
        <taxon>Pseudomonadati</taxon>
        <taxon>Acidobacteriota</taxon>
        <taxon>Terriglobia</taxon>
        <taxon>Terriglobales</taxon>
        <taxon>Acidobacteriaceae</taxon>
        <taxon>Bryocella</taxon>
    </lineage>
</organism>
<evidence type="ECO:0000256" key="2">
    <source>
        <dbReference type="ARBA" id="ARBA00023002"/>
    </source>
</evidence>
<dbReference type="InterPro" id="IPR036291">
    <property type="entry name" value="NAD(P)-bd_dom_sf"/>
</dbReference>
<dbReference type="InterPro" id="IPR011032">
    <property type="entry name" value="GroES-like_sf"/>
</dbReference>
<dbReference type="Proteomes" id="UP000236728">
    <property type="component" value="Unassembled WGS sequence"/>
</dbReference>
<dbReference type="CDD" id="cd05289">
    <property type="entry name" value="MDR_like_2"/>
    <property type="match status" value="1"/>
</dbReference>
<keyword evidence="1" id="KW-0521">NADP</keyword>
<evidence type="ECO:0000313" key="4">
    <source>
        <dbReference type="EMBL" id="SEG18284.1"/>
    </source>
</evidence>
<dbReference type="SMART" id="SM00829">
    <property type="entry name" value="PKS_ER"/>
    <property type="match status" value="1"/>
</dbReference>
<dbReference type="SUPFAM" id="SSF50129">
    <property type="entry name" value="GroES-like"/>
    <property type="match status" value="1"/>
</dbReference>
<reference evidence="4 5" key="1">
    <citation type="submission" date="2016-10" db="EMBL/GenBank/DDBJ databases">
        <authorList>
            <person name="de Groot N.N."/>
        </authorList>
    </citation>
    <scope>NUCLEOTIDE SEQUENCE [LARGE SCALE GENOMIC DNA]</scope>
    <source>
        <strain evidence="4 5">DSM 22489</strain>
    </source>
</reference>
<keyword evidence="5" id="KW-1185">Reference proteome</keyword>
<dbReference type="Pfam" id="PF08240">
    <property type="entry name" value="ADH_N"/>
    <property type="match status" value="1"/>
</dbReference>
<dbReference type="GO" id="GO:0016651">
    <property type="term" value="F:oxidoreductase activity, acting on NAD(P)H"/>
    <property type="evidence" value="ECO:0007669"/>
    <property type="project" value="TreeGrafter"/>
</dbReference>
<dbReference type="PANTHER" id="PTHR48106">
    <property type="entry name" value="QUINONE OXIDOREDUCTASE PIG3-RELATED"/>
    <property type="match status" value="1"/>
</dbReference>
<dbReference type="Gene3D" id="3.40.50.720">
    <property type="entry name" value="NAD(P)-binding Rossmann-like Domain"/>
    <property type="match status" value="1"/>
</dbReference>
<dbReference type="OrthoDB" id="9792162at2"/>
<evidence type="ECO:0000313" key="5">
    <source>
        <dbReference type="Proteomes" id="UP000236728"/>
    </source>
</evidence>
<dbReference type="Gene3D" id="3.90.180.10">
    <property type="entry name" value="Medium-chain alcohol dehydrogenases, catalytic domain"/>
    <property type="match status" value="1"/>
</dbReference>
<dbReference type="RefSeq" id="WP_103932992.1">
    <property type="nucleotide sequence ID" value="NZ_FNVA01000003.1"/>
</dbReference>
<dbReference type="InterPro" id="IPR013154">
    <property type="entry name" value="ADH-like_N"/>
</dbReference>